<dbReference type="EC" id="3.5.-.-" evidence="1"/>
<gene>
    <name evidence="1" type="ORF">ACFSJ0_61985</name>
</gene>
<dbReference type="Proteomes" id="UP001597097">
    <property type="component" value="Unassembled WGS sequence"/>
</dbReference>
<evidence type="ECO:0000313" key="1">
    <source>
        <dbReference type="EMBL" id="MFD1547605.1"/>
    </source>
</evidence>
<dbReference type="RefSeq" id="WP_219537028.1">
    <property type="nucleotide sequence ID" value="NZ_JAHKRM010000034.1"/>
</dbReference>
<keyword evidence="1" id="KW-0378">Hydrolase</keyword>
<dbReference type="EMBL" id="JBHUCM010000078">
    <property type="protein sequence ID" value="MFD1547605.1"/>
    <property type="molecule type" value="Genomic_DNA"/>
</dbReference>
<dbReference type="PANTHER" id="PTHR11803">
    <property type="entry name" value="2-IMINOBUTANOATE/2-IMINOPROPANOATE DEAMINASE RIDA"/>
    <property type="match status" value="1"/>
</dbReference>
<dbReference type="InterPro" id="IPR006175">
    <property type="entry name" value="YjgF/YER057c/UK114"/>
</dbReference>
<keyword evidence="2" id="KW-1185">Reference proteome</keyword>
<dbReference type="Pfam" id="PF01042">
    <property type="entry name" value="Ribonuc_L-PSP"/>
    <property type="match status" value="1"/>
</dbReference>
<dbReference type="PANTHER" id="PTHR11803:SF44">
    <property type="entry name" value="RUTC FAMILY PROTEIN YJGH"/>
    <property type="match status" value="1"/>
</dbReference>
<evidence type="ECO:0000313" key="2">
    <source>
        <dbReference type="Proteomes" id="UP001597097"/>
    </source>
</evidence>
<name>A0ABW4GYC0_9ACTN</name>
<proteinExistence type="predicted"/>
<dbReference type="CDD" id="cd00448">
    <property type="entry name" value="YjgF_YER057c_UK114_family"/>
    <property type="match status" value="1"/>
</dbReference>
<reference evidence="2" key="1">
    <citation type="journal article" date="2019" name="Int. J. Syst. Evol. Microbiol.">
        <title>The Global Catalogue of Microorganisms (GCM) 10K type strain sequencing project: providing services to taxonomists for standard genome sequencing and annotation.</title>
        <authorList>
            <consortium name="The Broad Institute Genomics Platform"/>
            <consortium name="The Broad Institute Genome Sequencing Center for Infectious Disease"/>
            <person name="Wu L."/>
            <person name="Ma J."/>
        </authorList>
    </citation>
    <scope>NUCLEOTIDE SEQUENCE [LARGE SCALE GENOMIC DNA]</scope>
    <source>
        <strain evidence="2">CGMCC 1.15399</strain>
    </source>
</reference>
<comment type="caution">
    <text evidence="1">The sequence shown here is derived from an EMBL/GenBank/DDBJ whole genome shotgun (WGS) entry which is preliminary data.</text>
</comment>
<accession>A0ABW4GYC0</accession>
<protein>
    <submittedName>
        <fullName evidence="1">RidA family protein</fullName>
        <ecNumber evidence="1">3.5.-.-</ecNumber>
    </submittedName>
</protein>
<sequence>MIKLIPINADSAPEALGGYTQALAVEGASRLLFISGQIPQTREGTVPEGFEAQCRLVWSNLLAAVREAGLEVSSLVKVTTFLSDRRYAEANGAIRREVLGAHTPALTVIIAEIFDSAWLLEIEAVAAG</sequence>
<organism evidence="1 2">
    <name type="scientific">Nonomuraea guangzhouensis</name>
    <dbReference type="NCBI Taxonomy" id="1291555"/>
    <lineage>
        <taxon>Bacteria</taxon>
        <taxon>Bacillati</taxon>
        <taxon>Actinomycetota</taxon>
        <taxon>Actinomycetes</taxon>
        <taxon>Streptosporangiales</taxon>
        <taxon>Streptosporangiaceae</taxon>
        <taxon>Nonomuraea</taxon>
    </lineage>
</organism>
<dbReference type="GO" id="GO:0016787">
    <property type="term" value="F:hydrolase activity"/>
    <property type="evidence" value="ECO:0007669"/>
    <property type="project" value="UniProtKB-KW"/>
</dbReference>